<comment type="similarity">
    <text evidence="2">Belongs to the NAD(P)-dependent epimerase/dehydratase family. Dihydroflavonol-4-reductase subfamily.</text>
</comment>
<accession>A0A2V5HC71</accession>
<dbReference type="PANTHER" id="PTHR10366:SF579">
    <property type="entry name" value="3-BETA HYDROXYSTEROID DEHYDROGENASE_ISOMERASE FAMILY PROTEIN (AFU_ORTHOLOGUE AFUA_3G02250)"/>
    <property type="match status" value="1"/>
</dbReference>
<evidence type="ECO:0000313" key="3">
    <source>
        <dbReference type="EMBL" id="PYI18773.1"/>
    </source>
</evidence>
<keyword evidence="4" id="KW-1185">Reference proteome</keyword>
<dbReference type="InterPro" id="IPR050425">
    <property type="entry name" value="NAD(P)_dehydrat-like"/>
</dbReference>
<dbReference type="InterPro" id="IPR036291">
    <property type="entry name" value="NAD(P)-bd_dom_sf"/>
</dbReference>
<evidence type="ECO:0000313" key="4">
    <source>
        <dbReference type="Proteomes" id="UP000249829"/>
    </source>
</evidence>
<sequence>MRSAGWSGSMCPASPSQGTLSLLQSAEHKPMLQAVGVTSSLACCVGSPPGFAARPGYVYTAAHWSPITYETADGNPELDLDLAQFPQWYRPLCDLRRIQEVAEQAAWRWYEEHQPAWQLAGINPGHILRAVRASSVSVIAFVADLVLDSRPGQSSLPAIDFPHWVDMHDVARAHLLALTTPQARGHRFILAPWKVPYSSFTEIVLERLSLQPTDQPQLLPGISQRRVPVQNGIITAVADQAEMQPPNASTIVHRAAAAVLAFGVTTVCNTHLETRFVPELRRAAAEDPDAADFRTASQAATIAGGGGWPDSLAEYTRQ</sequence>
<organism evidence="3 4">
    <name type="scientific">Aspergillus violaceofuscus (strain CBS 115571)</name>
    <dbReference type="NCBI Taxonomy" id="1450538"/>
    <lineage>
        <taxon>Eukaryota</taxon>
        <taxon>Fungi</taxon>
        <taxon>Dikarya</taxon>
        <taxon>Ascomycota</taxon>
        <taxon>Pezizomycotina</taxon>
        <taxon>Eurotiomycetes</taxon>
        <taxon>Eurotiomycetidae</taxon>
        <taxon>Eurotiales</taxon>
        <taxon>Aspergillaceae</taxon>
        <taxon>Aspergillus</taxon>
    </lineage>
</organism>
<proteinExistence type="inferred from homology"/>
<gene>
    <name evidence="3" type="ORF">BO99DRAFT_433310</name>
</gene>
<keyword evidence="1" id="KW-0560">Oxidoreductase</keyword>
<dbReference type="AlphaFoldDB" id="A0A2V5HC71"/>
<name>A0A2V5HC71_ASPV1</name>
<protein>
    <submittedName>
        <fullName evidence="3">Uncharacterized protein</fullName>
    </submittedName>
</protein>
<dbReference type="Proteomes" id="UP000249829">
    <property type="component" value="Unassembled WGS sequence"/>
</dbReference>
<dbReference type="SUPFAM" id="SSF51735">
    <property type="entry name" value="NAD(P)-binding Rossmann-fold domains"/>
    <property type="match status" value="1"/>
</dbReference>
<evidence type="ECO:0000256" key="1">
    <source>
        <dbReference type="ARBA" id="ARBA00023002"/>
    </source>
</evidence>
<dbReference type="STRING" id="1450538.A0A2V5HC71"/>
<dbReference type="PANTHER" id="PTHR10366">
    <property type="entry name" value="NAD DEPENDENT EPIMERASE/DEHYDRATASE"/>
    <property type="match status" value="1"/>
</dbReference>
<dbReference type="EMBL" id="KZ825141">
    <property type="protein sequence ID" value="PYI18773.1"/>
    <property type="molecule type" value="Genomic_DNA"/>
</dbReference>
<dbReference type="GO" id="GO:0016616">
    <property type="term" value="F:oxidoreductase activity, acting on the CH-OH group of donors, NAD or NADP as acceptor"/>
    <property type="evidence" value="ECO:0007669"/>
    <property type="project" value="TreeGrafter"/>
</dbReference>
<dbReference type="Gene3D" id="3.40.50.720">
    <property type="entry name" value="NAD(P)-binding Rossmann-like Domain"/>
    <property type="match status" value="1"/>
</dbReference>
<reference evidence="3 4" key="1">
    <citation type="submission" date="2018-02" db="EMBL/GenBank/DDBJ databases">
        <title>The genomes of Aspergillus section Nigri reveals drivers in fungal speciation.</title>
        <authorList>
            <consortium name="DOE Joint Genome Institute"/>
            <person name="Vesth T.C."/>
            <person name="Nybo J."/>
            <person name="Theobald S."/>
            <person name="Brandl J."/>
            <person name="Frisvad J.C."/>
            <person name="Nielsen K.F."/>
            <person name="Lyhne E.K."/>
            <person name="Kogle M.E."/>
            <person name="Kuo A."/>
            <person name="Riley R."/>
            <person name="Clum A."/>
            <person name="Nolan M."/>
            <person name="Lipzen A."/>
            <person name="Salamov A."/>
            <person name="Henrissat B."/>
            <person name="Wiebenga A."/>
            <person name="De vries R.P."/>
            <person name="Grigoriev I.V."/>
            <person name="Mortensen U.H."/>
            <person name="Andersen M.R."/>
            <person name="Baker S.E."/>
        </authorList>
    </citation>
    <scope>NUCLEOTIDE SEQUENCE [LARGE SCALE GENOMIC DNA]</scope>
    <source>
        <strain evidence="3 4">CBS 115571</strain>
    </source>
</reference>
<evidence type="ECO:0000256" key="2">
    <source>
        <dbReference type="ARBA" id="ARBA00023445"/>
    </source>
</evidence>